<gene>
    <name evidence="1" type="ORF">NEMVEDRAFT_v1g211183</name>
</gene>
<dbReference type="InParanoid" id="A7SEU9"/>
<dbReference type="OMA" id="LMNCNEC"/>
<reference evidence="1 2" key="1">
    <citation type="journal article" date="2007" name="Science">
        <title>Sea anemone genome reveals ancestral eumetazoan gene repertoire and genomic organization.</title>
        <authorList>
            <person name="Putnam N.H."/>
            <person name="Srivastava M."/>
            <person name="Hellsten U."/>
            <person name="Dirks B."/>
            <person name="Chapman J."/>
            <person name="Salamov A."/>
            <person name="Terry A."/>
            <person name="Shapiro H."/>
            <person name="Lindquist E."/>
            <person name="Kapitonov V.V."/>
            <person name="Jurka J."/>
            <person name="Genikhovich G."/>
            <person name="Grigoriev I.V."/>
            <person name="Lucas S.M."/>
            <person name="Steele R.E."/>
            <person name="Finnerty J.R."/>
            <person name="Technau U."/>
            <person name="Martindale M.Q."/>
            <person name="Rokhsar D.S."/>
        </authorList>
    </citation>
    <scope>NUCLEOTIDE SEQUENCE [LARGE SCALE GENOMIC DNA]</scope>
    <source>
        <strain evidence="2">CH2 X CH6</strain>
    </source>
</reference>
<evidence type="ECO:0008006" key="3">
    <source>
        <dbReference type="Google" id="ProtNLM"/>
    </source>
</evidence>
<dbReference type="eggNOG" id="ENOG502S6BS">
    <property type="taxonomic scope" value="Eukaryota"/>
</dbReference>
<evidence type="ECO:0000313" key="2">
    <source>
        <dbReference type="Proteomes" id="UP000001593"/>
    </source>
</evidence>
<name>A7SEU9_NEMVE</name>
<dbReference type="HOGENOM" id="CLU_1449341_0_0_1"/>
<proteinExistence type="predicted"/>
<accession>A7SEU9</accession>
<protein>
    <recommendedName>
        <fullName evidence="3">Nucleolar protein 4</fullName>
    </recommendedName>
</protein>
<keyword evidence="2" id="KW-1185">Reference proteome</keyword>
<organism evidence="1 2">
    <name type="scientific">Nematostella vectensis</name>
    <name type="common">Starlet sea anemone</name>
    <dbReference type="NCBI Taxonomy" id="45351"/>
    <lineage>
        <taxon>Eukaryota</taxon>
        <taxon>Metazoa</taxon>
        <taxon>Cnidaria</taxon>
        <taxon>Anthozoa</taxon>
        <taxon>Hexacorallia</taxon>
        <taxon>Actiniaria</taxon>
        <taxon>Edwardsiidae</taxon>
        <taxon>Nematostella</taxon>
    </lineage>
</organism>
<dbReference type="STRING" id="45351.A7SEU9"/>
<dbReference type="EMBL" id="DS469639">
    <property type="protein sequence ID" value="EDO37772.1"/>
    <property type="molecule type" value="Genomic_DNA"/>
</dbReference>
<dbReference type="AlphaFoldDB" id="A7SEU9"/>
<dbReference type="PhylomeDB" id="A7SEU9"/>
<dbReference type="Proteomes" id="UP000001593">
    <property type="component" value="Unassembled WGS sequence"/>
</dbReference>
<sequence length="187" mass="21676">MSAVEKSTFRRNFQRWVQLNYGENSRTKTITRAKYNKICRYLLGEPHIETDAKFRFWVKSKGFRIVRSDEVSVFGTLYVPVKVPHTRSVDTLYPYETDSLAGMRAQVLEYRRVAVADDFFDIISSVHINDRGIHVGQKKTYRATSFDSSEVSSKFIMEVCFCANFVSSSRILGIRVTHITQAMFVFK</sequence>
<evidence type="ECO:0000313" key="1">
    <source>
        <dbReference type="EMBL" id="EDO37772.1"/>
    </source>
</evidence>